<dbReference type="Pfam" id="PF00015">
    <property type="entry name" value="MCPsignal"/>
    <property type="match status" value="1"/>
</dbReference>
<organism evidence="13 14">
    <name type="scientific">Alteromonas ponticola</name>
    <dbReference type="NCBI Taxonomy" id="2720613"/>
    <lineage>
        <taxon>Bacteria</taxon>
        <taxon>Pseudomonadati</taxon>
        <taxon>Pseudomonadota</taxon>
        <taxon>Gammaproteobacteria</taxon>
        <taxon>Alteromonadales</taxon>
        <taxon>Alteromonadaceae</taxon>
        <taxon>Alteromonas/Salinimonas group</taxon>
        <taxon>Alteromonas</taxon>
    </lineage>
</organism>
<dbReference type="PANTHER" id="PTHR32089">
    <property type="entry name" value="METHYL-ACCEPTING CHEMOTAXIS PROTEIN MCPB"/>
    <property type="match status" value="1"/>
</dbReference>
<dbReference type="InterPro" id="IPR033479">
    <property type="entry name" value="dCache_1"/>
</dbReference>
<dbReference type="PROSITE" id="PS50111">
    <property type="entry name" value="CHEMOTAXIS_TRANSDUC_2"/>
    <property type="match status" value="1"/>
</dbReference>
<evidence type="ECO:0000256" key="3">
    <source>
        <dbReference type="ARBA" id="ARBA00022500"/>
    </source>
</evidence>
<evidence type="ECO:0000313" key="14">
    <source>
        <dbReference type="Proteomes" id="UP000709336"/>
    </source>
</evidence>
<evidence type="ECO:0000256" key="2">
    <source>
        <dbReference type="ARBA" id="ARBA00022475"/>
    </source>
</evidence>
<dbReference type="CDD" id="cd11386">
    <property type="entry name" value="MCP_signal"/>
    <property type="match status" value="1"/>
</dbReference>
<evidence type="ECO:0000259" key="12">
    <source>
        <dbReference type="PROSITE" id="PS50885"/>
    </source>
</evidence>
<dbReference type="PRINTS" id="PR00260">
    <property type="entry name" value="CHEMTRNSDUCR"/>
</dbReference>
<dbReference type="Gene3D" id="1.10.287.950">
    <property type="entry name" value="Methyl-accepting chemotaxis protein"/>
    <property type="match status" value="1"/>
</dbReference>
<dbReference type="SUPFAM" id="SSF58104">
    <property type="entry name" value="Methyl-accepting chemotaxis protein (MCP) signaling domain"/>
    <property type="match status" value="1"/>
</dbReference>
<keyword evidence="2" id="KW-1003">Cell membrane</keyword>
<evidence type="ECO:0000256" key="7">
    <source>
        <dbReference type="ARBA" id="ARBA00023224"/>
    </source>
</evidence>
<evidence type="ECO:0000256" key="10">
    <source>
        <dbReference type="SAM" id="Phobius"/>
    </source>
</evidence>
<dbReference type="SMART" id="SM00283">
    <property type="entry name" value="MA"/>
    <property type="match status" value="1"/>
</dbReference>
<proteinExistence type="inferred from homology"/>
<evidence type="ECO:0000259" key="11">
    <source>
        <dbReference type="PROSITE" id="PS50111"/>
    </source>
</evidence>
<keyword evidence="6 10" id="KW-0472">Membrane</keyword>
<evidence type="ECO:0000256" key="5">
    <source>
        <dbReference type="ARBA" id="ARBA00022989"/>
    </source>
</evidence>
<evidence type="ECO:0000256" key="9">
    <source>
        <dbReference type="PROSITE-ProRule" id="PRU00284"/>
    </source>
</evidence>
<reference evidence="13 14" key="1">
    <citation type="submission" date="2020-03" db="EMBL/GenBank/DDBJ databases">
        <title>Alteromonas ponticola sp. nov., isolated from seawater.</title>
        <authorList>
            <person name="Yoon J.-H."/>
            <person name="Kim Y.-O."/>
        </authorList>
    </citation>
    <scope>NUCLEOTIDE SEQUENCE [LARGE SCALE GENOMIC DNA]</scope>
    <source>
        <strain evidence="13 14">MYP5</strain>
    </source>
</reference>
<dbReference type="EMBL" id="JAATNW010000003">
    <property type="protein sequence ID" value="NMH59445.1"/>
    <property type="molecule type" value="Genomic_DNA"/>
</dbReference>
<dbReference type="InterPro" id="IPR004090">
    <property type="entry name" value="Chemotax_Me-accpt_rcpt"/>
</dbReference>
<keyword evidence="4 10" id="KW-0812">Transmembrane</keyword>
<feature type="transmembrane region" description="Helical" evidence="10">
    <location>
        <begin position="418"/>
        <end position="441"/>
    </location>
</feature>
<dbReference type="SMART" id="SM00304">
    <property type="entry name" value="HAMP"/>
    <property type="match status" value="1"/>
</dbReference>
<evidence type="ECO:0000256" key="4">
    <source>
        <dbReference type="ARBA" id="ARBA00022692"/>
    </source>
</evidence>
<dbReference type="Pfam" id="PF00672">
    <property type="entry name" value="HAMP"/>
    <property type="match status" value="1"/>
</dbReference>
<dbReference type="Proteomes" id="UP000709336">
    <property type="component" value="Unassembled WGS sequence"/>
</dbReference>
<dbReference type="Pfam" id="PF02743">
    <property type="entry name" value="dCache_1"/>
    <property type="match status" value="1"/>
</dbReference>
<gene>
    <name evidence="13" type="ORF">HCJ96_05375</name>
</gene>
<feature type="domain" description="Methyl-accepting transducer" evidence="11">
    <location>
        <begin position="501"/>
        <end position="737"/>
    </location>
</feature>
<protein>
    <submittedName>
        <fullName evidence="13">Methyl-accepting chemotaxis protein</fullName>
    </submittedName>
</protein>
<evidence type="ECO:0000313" key="13">
    <source>
        <dbReference type="EMBL" id="NMH59445.1"/>
    </source>
</evidence>
<dbReference type="PANTHER" id="PTHR32089:SF112">
    <property type="entry name" value="LYSOZYME-LIKE PROTEIN-RELATED"/>
    <property type="match status" value="1"/>
</dbReference>
<sequence>MSLMQRLLLTIIPLVVVSILLLGIITLTIAVSESGKALDDAAEQSLTNKNVQTKHAILDYFNFIQKQIVDKAEEQTTIQASKAFRQAFVEYPQQRNALSNPQHQSLIKYYTDDFAELYKQRNDTRLDNALQLVNDLSDTATLLQFDFIANSRFAIGEKDKLVDLNNATSYAQVHDQYHADFQRFLQRFGYYDIFLVDAQSGAITYSVYKELDFATNLKSGPYAGSGIAEAFNKAVKATKKAEVAVSQLTTYLPSYNAMAGFIAAPVFDGNRLISVLIFQIPLDEISSILTHDQQWVERGFGASGETYLINKDRLLINESRFFVEDKDAYLKAISSKYPTDAIAINDANTSVGIQKVDSIAAKAALTGETGFEEIVDYRDVSVYSYFSPLRIGDHVYGLIAEMDVAEAQSASVGVKNRLILWTTVLLILISIVATIVAFLVARKIVKPLNDVGDTCQQLASGKGDLTIQLKKSNIDEVDRIISPFNQFIIQIRDIISSVKEEAASLTTTAIQLESITDSSRNSTSLQRDETHMVASAVEQLSASIAEVSNSIATMHEEGERAKYRLSENNKKSALAADNIKQLVEHIRMASKVIASLKHDVNQITSVLNVITGIADQTNLLALNAAIEAARAGDAGRGFSVVADEVRALANRSQENTIEVSQIIEKMTTSSEQSVVTMQKAGGAAEQGIELVDGVSQAMREVTSLIEHVQEMSNTIAAAAEEQEATSHSVSENVSRISEMAEGIEKGAKQTNESAQELNKVANHLTSMIARFKTN</sequence>
<keyword evidence="7 9" id="KW-0807">Transducer</keyword>
<comment type="caution">
    <text evidence="13">The sequence shown here is derived from an EMBL/GenBank/DDBJ whole genome shotgun (WGS) entry which is preliminary data.</text>
</comment>
<evidence type="ECO:0000256" key="8">
    <source>
        <dbReference type="ARBA" id="ARBA00029447"/>
    </source>
</evidence>
<dbReference type="PROSITE" id="PS50885">
    <property type="entry name" value="HAMP"/>
    <property type="match status" value="1"/>
</dbReference>
<comment type="subcellular location">
    <subcellularLocation>
        <location evidence="1">Cell membrane</location>
        <topology evidence="1">Multi-pass membrane protein</topology>
    </subcellularLocation>
</comment>
<keyword evidence="14" id="KW-1185">Reference proteome</keyword>
<name>A0ABX1QZ00_9ALTE</name>
<accession>A0ABX1QZ00</accession>
<evidence type="ECO:0000256" key="1">
    <source>
        <dbReference type="ARBA" id="ARBA00004651"/>
    </source>
</evidence>
<evidence type="ECO:0000256" key="6">
    <source>
        <dbReference type="ARBA" id="ARBA00023136"/>
    </source>
</evidence>
<dbReference type="InterPro" id="IPR003660">
    <property type="entry name" value="HAMP_dom"/>
</dbReference>
<keyword evidence="5 10" id="KW-1133">Transmembrane helix</keyword>
<feature type="domain" description="HAMP" evidence="12">
    <location>
        <begin position="442"/>
        <end position="496"/>
    </location>
</feature>
<dbReference type="InterPro" id="IPR004089">
    <property type="entry name" value="MCPsignal_dom"/>
</dbReference>
<comment type="similarity">
    <text evidence="8">Belongs to the methyl-accepting chemotaxis (MCP) protein family.</text>
</comment>
<keyword evidence="3" id="KW-0145">Chemotaxis</keyword>